<evidence type="ECO:0000313" key="2">
    <source>
        <dbReference type="EMBL" id="SEA68118.1"/>
    </source>
</evidence>
<dbReference type="Gene3D" id="3.90.226.10">
    <property type="entry name" value="2-enoyl-CoA Hydratase, Chain A, domain 1"/>
    <property type="match status" value="1"/>
</dbReference>
<dbReference type="InterPro" id="IPR005151">
    <property type="entry name" value="Tail-specific_protease"/>
</dbReference>
<dbReference type="InterPro" id="IPR029045">
    <property type="entry name" value="ClpP/crotonase-like_dom_sf"/>
</dbReference>
<keyword evidence="3" id="KW-1185">Reference proteome</keyword>
<dbReference type="GO" id="GO:0030288">
    <property type="term" value="C:outer membrane-bounded periplasmic space"/>
    <property type="evidence" value="ECO:0007669"/>
    <property type="project" value="TreeGrafter"/>
</dbReference>
<dbReference type="GO" id="GO:0006508">
    <property type="term" value="P:proteolysis"/>
    <property type="evidence" value="ECO:0007669"/>
    <property type="project" value="InterPro"/>
</dbReference>
<name>A0A1H4D6C9_9BACT</name>
<dbReference type="AlphaFoldDB" id="A0A1H4D6C9"/>
<evidence type="ECO:0000313" key="3">
    <source>
        <dbReference type="Proteomes" id="UP000199656"/>
    </source>
</evidence>
<dbReference type="EMBL" id="FNRL01000012">
    <property type="protein sequence ID" value="SEA68118.1"/>
    <property type="molecule type" value="Genomic_DNA"/>
</dbReference>
<feature type="domain" description="Tail specific protease" evidence="1">
    <location>
        <begin position="231"/>
        <end position="469"/>
    </location>
</feature>
<proteinExistence type="predicted"/>
<dbReference type="GO" id="GO:0004175">
    <property type="term" value="F:endopeptidase activity"/>
    <property type="evidence" value="ECO:0007669"/>
    <property type="project" value="TreeGrafter"/>
</dbReference>
<dbReference type="OrthoDB" id="5480566at2"/>
<dbReference type="STRING" id="408074.SAMN05660909_02987"/>
<dbReference type="Proteomes" id="UP000199656">
    <property type="component" value="Unassembled WGS sequence"/>
</dbReference>
<dbReference type="PANTHER" id="PTHR32060">
    <property type="entry name" value="TAIL-SPECIFIC PROTEASE"/>
    <property type="match status" value="1"/>
</dbReference>
<sequence length="495" mass="55594">MIRSAQAMQPGLNNTFARKKQYMKRPGGILTALLFATNLIAQQAPVNISTTSLKKDFSIFRAALTEAHPGLYTYHDSSYWTKRFKETAEQLTHPLTELAFYRLLAPLVADIKCGHTKWHRNGHPEDLYAFYQTGLFPLKLYFRDAKAYVVGEYRKTNIPQGAEIIGINNNDMATVAARLKTNIPADGVVESARRQMLGEQFAGYYASFIGPSFSFTINYRLKNGTVKTTVVPSVDVATIRNHNTPATHDTLSVSFPAKGVALMRIPVFMPQEGGPEWESFLATAFHRIRQANAESLILDLRNNEGGIDQWGARLFAWFTDKPFRYYNRLTVVSDRDFSFRQYASLPEQYDQLKAFIKKQGNEYIFTLHPNLDIQQPQQDPFKGKLYVLINGRSFSVTSEFAAIARDQHRAVFVGEESGGTIEGNNSGGFVIVKLPNTGLTLGIPLLRYHMSLNEKYPLGRGIIPDHIVASQPADIIKGKDAVLEKTLSLIRDQGK</sequence>
<dbReference type="Pfam" id="PF03572">
    <property type="entry name" value="Peptidase_S41"/>
    <property type="match status" value="1"/>
</dbReference>
<evidence type="ECO:0000259" key="1">
    <source>
        <dbReference type="SMART" id="SM00245"/>
    </source>
</evidence>
<organism evidence="2 3">
    <name type="scientific">Chitinophaga terrae</name>
    <name type="common">ex Kim and Jung 2007</name>
    <dbReference type="NCBI Taxonomy" id="408074"/>
    <lineage>
        <taxon>Bacteria</taxon>
        <taxon>Pseudomonadati</taxon>
        <taxon>Bacteroidota</taxon>
        <taxon>Chitinophagia</taxon>
        <taxon>Chitinophagales</taxon>
        <taxon>Chitinophagaceae</taxon>
        <taxon>Chitinophaga</taxon>
    </lineage>
</organism>
<accession>A0A1H4D6C9</accession>
<protein>
    <submittedName>
        <fullName evidence="2">Peptidase family S41</fullName>
    </submittedName>
</protein>
<dbReference type="GO" id="GO:0007165">
    <property type="term" value="P:signal transduction"/>
    <property type="evidence" value="ECO:0007669"/>
    <property type="project" value="TreeGrafter"/>
</dbReference>
<dbReference type="PANTHER" id="PTHR32060:SF30">
    <property type="entry name" value="CARBOXY-TERMINAL PROCESSING PROTEASE CTPA"/>
    <property type="match status" value="1"/>
</dbReference>
<dbReference type="GO" id="GO:0008236">
    <property type="term" value="F:serine-type peptidase activity"/>
    <property type="evidence" value="ECO:0007669"/>
    <property type="project" value="InterPro"/>
</dbReference>
<gene>
    <name evidence="2" type="ORF">SAMN05660909_02987</name>
</gene>
<dbReference type="SMART" id="SM00245">
    <property type="entry name" value="TSPc"/>
    <property type="match status" value="1"/>
</dbReference>
<reference evidence="3" key="1">
    <citation type="submission" date="2016-10" db="EMBL/GenBank/DDBJ databases">
        <authorList>
            <person name="Varghese N."/>
            <person name="Submissions S."/>
        </authorList>
    </citation>
    <scope>NUCLEOTIDE SEQUENCE [LARGE SCALE GENOMIC DNA]</scope>
    <source>
        <strain evidence="3">DSM 23920</strain>
    </source>
</reference>
<dbReference type="SUPFAM" id="SSF52096">
    <property type="entry name" value="ClpP/crotonase"/>
    <property type="match status" value="1"/>
</dbReference>